<name>A0A168HM49_9BACL</name>
<keyword evidence="3" id="KW-1185">Reference proteome</keyword>
<evidence type="ECO:0000313" key="3">
    <source>
        <dbReference type="Proteomes" id="UP000076967"/>
    </source>
</evidence>
<accession>A0A168HM49</accession>
<gene>
    <name evidence="2" type="ORF">PGLA_19680</name>
</gene>
<reference evidence="2 3" key="1">
    <citation type="submission" date="2016-03" db="EMBL/GenBank/DDBJ databases">
        <title>Draft genome sequence of Paenibacillus glacialis DSM 22343.</title>
        <authorList>
            <person name="Shin S.-K."/>
            <person name="Yi H."/>
        </authorList>
    </citation>
    <scope>NUCLEOTIDE SEQUENCE [LARGE SCALE GENOMIC DNA]</scope>
    <source>
        <strain evidence="2 3">DSM 22343</strain>
    </source>
</reference>
<dbReference type="EMBL" id="LVJH01000048">
    <property type="protein sequence ID" value="OAB38324.1"/>
    <property type="molecule type" value="Genomic_DNA"/>
</dbReference>
<proteinExistence type="predicted"/>
<dbReference type="OrthoDB" id="1796843at2"/>
<keyword evidence="1" id="KW-0812">Transmembrane</keyword>
<dbReference type="AlphaFoldDB" id="A0A168HM49"/>
<sequence>MPIKPRVIVGSLFIILGIFIAVFYYNINKTYKVEELPNDIISRIYKSAEGKKNVSNIQIQQDKKIGKYLVFLYSYEYKNTGESNSYIVYEEHKNKYKVHFTGKLVFKFKDS</sequence>
<dbReference type="RefSeq" id="WP_068536140.1">
    <property type="nucleotide sequence ID" value="NZ_LVJH01000048.1"/>
</dbReference>
<evidence type="ECO:0000313" key="2">
    <source>
        <dbReference type="EMBL" id="OAB38324.1"/>
    </source>
</evidence>
<evidence type="ECO:0000256" key="1">
    <source>
        <dbReference type="SAM" id="Phobius"/>
    </source>
</evidence>
<keyword evidence="1" id="KW-1133">Transmembrane helix</keyword>
<keyword evidence="1" id="KW-0472">Membrane</keyword>
<organism evidence="2 3">
    <name type="scientific">Paenibacillus glacialis</name>
    <dbReference type="NCBI Taxonomy" id="494026"/>
    <lineage>
        <taxon>Bacteria</taxon>
        <taxon>Bacillati</taxon>
        <taxon>Bacillota</taxon>
        <taxon>Bacilli</taxon>
        <taxon>Bacillales</taxon>
        <taxon>Paenibacillaceae</taxon>
        <taxon>Paenibacillus</taxon>
    </lineage>
</organism>
<evidence type="ECO:0008006" key="4">
    <source>
        <dbReference type="Google" id="ProtNLM"/>
    </source>
</evidence>
<dbReference type="Proteomes" id="UP000076967">
    <property type="component" value="Unassembled WGS sequence"/>
</dbReference>
<feature type="transmembrane region" description="Helical" evidence="1">
    <location>
        <begin position="7"/>
        <end position="27"/>
    </location>
</feature>
<protein>
    <recommendedName>
        <fullName evidence="4">DUF3139 domain-containing protein</fullName>
    </recommendedName>
</protein>
<comment type="caution">
    <text evidence="2">The sequence shown here is derived from an EMBL/GenBank/DDBJ whole genome shotgun (WGS) entry which is preliminary data.</text>
</comment>